<sequence length="38" mass="4153">MVCLACVRDVQTRVSSSPPPLFPMSFLSSPDHNPVSSY</sequence>
<reference evidence="1" key="2">
    <citation type="journal article" date="2015" name="Fish Shellfish Immunol.">
        <title>Early steps in the European eel (Anguilla anguilla)-Vibrio vulnificus interaction in the gills: Role of the RtxA13 toxin.</title>
        <authorList>
            <person name="Callol A."/>
            <person name="Pajuelo D."/>
            <person name="Ebbesson L."/>
            <person name="Teles M."/>
            <person name="MacKenzie S."/>
            <person name="Amaro C."/>
        </authorList>
    </citation>
    <scope>NUCLEOTIDE SEQUENCE</scope>
</reference>
<name>A0A0E9X801_ANGAN</name>
<protein>
    <submittedName>
        <fullName evidence="1">Uncharacterized protein</fullName>
    </submittedName>
</protein>
<accession>A0A0E9X801</accession>
<organism evidence="1">
    <name type="scientific">Anguilla anguilla</name>
    <name type="common">European freshwater eel</name>
    <name type="synonym">Muraena anguilla</name>
    <dbReference type="NCBI Taxonomy" id="7936"/>
    <lineage>
        <taxon>Eukaryota</taxon>
        <taxon>Metazoa</taxon>
        <taxon>Chordata</taxon>
        <taxon>Craniata</taxon>
        <taxon>Vertebrata</taxon>
        <taxon>Euteleostomi</taxon>
        <taxon>Actinopterygii</taxon>
        <taxon>Neopterygii</taxon>
        <taxon>Teleostei</taxon>
        <taxon>Anguilliformes</taxon>
        <taxon>Anguillidae</taxon>
        <taxon>Anguilla</taxon>
    </lineage>
</organism>
<evidence type="ECO:0000313" key="1">
    <source>
        <dbReference type="EMBL" id="JAH98596.1"/>
    </source>
</evidence>
<proteinExistence type="predicted"/>
<reference evidence="1" key="1">
    <citation type="submission" date="2014-11" db="EMBL/GenBank/DDBJ databases">
        <authorList>
            <person name="Amaro Gonzalez C."/>
        </authorList>
    </citation>
    <scope>NUCLEOTIDE SEQUENCE</scope>
</reference>
<dbReference type="EMBL" id="GBXM01009981">
    <property type="protein sequence ID" value="JAH98596.1"/>
    <property type="molecule type" value="Transcribed_RNA"/>
</dbReference>
<dbReference type="AlphaFoldDB" id="A0A0E9X801"/>